<evidence type="ECO:0000256" key="5">
    <source>
        <dbReference type="ARBA" id="ARBA00023014"/>
    </source>
</evidence>
<dbReference type="InterPro" id="IPR016431">
    <property type="entry name" value="Pyrv-formate_lyase-activ_prd"/>
</dbReference>
<dbReference type="SFLD" id="SFLDG01101">
    <property type="entry name" value="Uncharacterised_Radical_SAM_Su"/>
    <property type="match status" value="1"/>
</dbReference>
<dbReference type="PROSITE" id="PS51918">
    <property type="entry name" value="RADICAL_SAM"/>
    <property type="match status" value="1"/>
</dbReference>
<evidence type="ECO:0000256" key="2">
    <source>
        <dbReference type="ARBA" id="ARBA00022691"/>
    </source>
</evidence>
<dbReference type="InterPro" id="IPR007197">
    <property type="entry name" value="rSAM"/>
</dbReference>
<dbReference type="PANTHER" id="PTHR30352:SF5">
    <property type="entry name" value="PYRUVATE FORMATE-LYASE 1-ACTIVATING ENZYME"/>
    <property type="match status" value="1"/>
</dbReference>
<dbReference type="InterPro" id="IPR034457">
    <property type="entry name" value="Organic_radical-activating"/>
</dbReference>
<sequence>MAEKRIEARFYEKLDDMVVRCNLCPHECTIKPNGVGICRVRRNEGGVLISSGYGRTISMSMDPMEKKPLYHFYPGSFILSVGVNGCNLSCDFCQNWECSQRSCPTRYISPEQLIEVAVENNSIGVCFTYTEPLIWHEYIYDTSVMARERGLVSVLVTNGYINEEPLTELLPYIDAMNVDLKAMNDEFYVKRCGGHLDPVLRTLKIAKDKCHIEITNLIIPSANDSPEQIEELAKWISEEMGEDTVLHISRFFPHYKAKEPETPVETLEMAYNIAKKYLKYVYLGNIFLSPSHTVCPVCGNSLIERWGYNTRVKGLNGSKCSNCNYDTGIINKGGAL</sequence>
<dbReference type="EMBL" id="NATQ01000036">
    <property type="protein sequence ID" value="OQX90658.1"/>
    <property type="molecule type" value="Genomic_DNA"/>
</dbReference>
<keyword evidence="2 6" id="KW-0949">S-adenosyl-L-methionine</keyword>
<dbReference type="InterPro" id="IPR058240">
    <property type="entry name" value="rSAM_sf"/>
</dbReference>
<feature type="binding site" evidence="6">
    <location>
        <position position="93"/>
    </location>
    <ligand>
        <name>[4Fe-4S] cluster</name>
        <dbReference type="ChEBI" id="CHEBI:49883"/>
        <note>4Fe-4S-S-AdoMet</note>
    </ligand>
</feature>
<dbReference type="Proteomes" id="UP000192611">
    <property type="component" value="Unassembled WGS sequence"/>
</dbReference>
<evidence type="ECO:0000259" key="7">
    <source>
        <dbReference type="PROSITE" id="PS51918"/>
    </source>
</evidence>
<dbReference type="InterPro" id="IPR013785">
    <property type="entry name" value="Aldolase_TIM"/>
</dbReference>
<protein>
    <submittedName>
        <fullName evidence="8">AmmeMemoRadiSam system radical SAM enzyme</fullName>
    </submittedName>
</protein>
<evidence type="ECO:0000256" key="3">
    <source>
        <dbReference type="ARBA" id="ARBA00022723"/>
    </source>
</evidence>
<dbReference type="AlphaFoldDB" id="A0A1W9S1D8"/>
<dbReference type="GO" id="GO:0051539">
    <property type="term" value="F:4 iron, 4 sulfur cluster binding"/>
    <property type="evidence" value="ECO:0007669"/>
    <property type="project" value="UniProtKB-KW"/>
</dbReference>
<dbReference type="Gene3D" id="3.20.20.70">
    <property type="entry name" value="Aldolase class I"/>
    <property type="match status" value="1"/>
</dbReference>
<dbReference type="SFLD" id="SFLDS00029">
    <property type="entry name" value="Radical_SAM"/>
    <property type="match status" value="1"/>
</dbReference>
<name>A0A1W9S1D8_9BACT</name>
<dbReference type="SUPFAM" id="SSF102114">
    <property type="entry name" value="Radical SAM enzymes"/>
    <property type="match status" value="1"/>
</dbReference>
<dbReference type="PIRSF" id="PIRSF004869">
    <property type="entry name" value="PflX_prd"/>
    <property type="match status" value="1"/>
</dbReference>
<comment type="caution">
    <text evidence="8">The sequence shown here is derived from an EMBL/GenBank/DDBJ whole genome shotgun (WGS) entry which is preliminary data.</text>
</comment>
<evidence type="ECO:0000256" key="4">
    <source>
        <dbReference type="ARBA" id="ARBA00023004"/>
    </source>
</evidence>
<proteinExistence type="predicted"/>
<feature type="binding site" evidence="6">
    <location>
        <position position="90"/>
    </location>
    <ligand>
        <name>[4Fe-4S] cluster</name>
        <dbReference type="ChEBI" id="CHEBI:49883"/>
        <note>4Fe-4S-S-AdoMet</note>
    </ligand>
</feature>
<gene>
    <name evidence="8" type="ORF">B6D57_02395</name>
</gene>
<reference evidence="9" key="1">
    <citation type="submission" date="2017-03" db="EMBL/GenBank/DDBJ databases">
        <title>Novel pathways for hydrocarbon cycling and metabolic interdependencies in hydrothermal sediment communities.</title>
        <authorList>
            <person name="Dombrowski N."/>
            <person name="Seitz K."/>
            <person name="Teske A."/>
            <person name="Baker B."/>
        </authorList>
    </citation>
    <scope>NUCLEOTIDE SEQUENCE [LARGE SCALE GENOMIC DNA]</scope>
</reference>
<comment type="cofactor">
    <cofactor evidence="6">
        <name>[4Fe-4S] cluster</name>
        <dbReference type="ChEBI" id="CHEBI:49883"/>
    </cofactor>
    <text evidence="6">Binds 1 [4Fe-4S] cluster. The cluster is coordinated with 3 cysteines and an exchangeable S-adenosyl-L-methionine.</text>
</comment>
<dbReference type="PANTHER" id="PTHR30352">
    <property type="entry name" value="PYRUVATE FORMATE-LYASE-ACTIVATING ENZYME"/>
    <property type="match status" value="1"/>
</dbReference>
<evidence type="ECO:0000256" key="6">
    <source>
        <dbReference type="PIRSR" id="PIRSR004869-50"/>
    </source>
</evidence>
<evidence type="ECO:0000313" key="8">
    <source>
        <dbReference type="EMBL" id="OQX90658.1"/>
    </source>
</evidence>
<dbReference type="GO" id="GO:0003824">
    <property type="term" value="F:catalytic activity"/>
    <property type="evidence" value="ECO:0007669"/>
    <property type="project" value="InterPro"/>
</dbReference>
<dbReference type="Pfam" id="PF04055">
    <property type="entry name" value="Radical_SAM"/>
    <property type="match status" value="1"/>
</dbReference>
<keyword evidence="1" id="KW-0004">4Fe-4S</keyword>
<keyword evidence="5 6" id="KW-0411">Iron-sulfur</keyword>
<dbReference type="NCBIfam" id="TIGR04337">
    <property type="entry name" value="AmmeMemoSam_rS"/>
    <property type="match status" value="1"/>
</dbReference>
<evidence type="ECO:0000313" key="9">
    <source>
        <dbReference type="Proteomes" id="UP000192611"/>
    </source>
</evidence>
<feature type="domain" description="Radical SAM core" evidence="7">
    <location>
        <begin position="71"/>
        <end position="285"/>
    </location>
</feature>
<evidence type="ECO:0000256" key="1">
    <source>
        <dbReference type="ARBA" id="ARBA00022485"/>
    </source>
</evidence>
<keyword evidence="3 6" id="KW-0479">Metal-binding</keyword>
<dbReference type="InterPro" id="IPR027596">
    <property type="entry name" value="AmmeMemoSam_rS"/>
</dbReference>
<feature type="binding site" evidence="6">
    <location>
        <position position="86"/>
    </location>
    <ligand>
        <name>[4Fe-4S] cluster</name>
        <dbReference type="ChEBI" id="CHEBI:49883"/>
        <note>4Fe-4S-S-AdoMet</note>
    </ligand>
</feature>
<organism evidence="8 9">
    <name type="scientific">Candidatus Coatesbacteria bacterium 4484_99</name>
    <dbReference type="NCBI Taxonomy" id="1970774"/>
    <lineage>
        <taxon>Bacteria</taxon>
        <taxon>Candidatus Coatesiibacteriota</taxon>
    </lineage>
</organism>
<accession>A0A1W9S1D8</accession>
<keyword evidence="4 6" id="KW-0408">Iron</keyword>
<dbReference type="CDD" id="cd01335">
    <property type="entry name" value="Radical_SAM"/>
    <property type="match status" value="1"/>
</dbReference>
<dbReference type="GO" id="GO:0046872">
    <property type="term" value="F:metal ion binding"/>
    <property type="evidence" value="ECO:0007669"/>
    <property type="project" value="UniProtKB-KW"/>
</dbReference>